<dbReference type="SMART" id="SM00220">
    <property type="entry name" value="S_TKc"/>
    <property type="match status" value="1"/>
</dbReference>
<reference evidence="3" key="1">
    <citation type="journal article" date="2019" name="Int. J. Syst. Evol. Microbiol.">
        <title>The Global Catalogue of Microorganisms (GCM) 10K type strain sequencing project: providing services to taxonomists for standard genome sequencing and annotation.</title>
        <authorList>
            <consortium name="The Broad Institute Genomics Platform"/>
            <consortium name="The Broad Institute Genome Sequencing Center for Infectious Disease"/>
            <person name="Wu L."/>
            <person name="Ma J."/>
        </authorList>
    </citation>
    <scope>NUCLEOTIDE SEQUENCE [LARGE SCALE GENOMIC DNA]</scope>
    <source>
        <strain evidence="3">JCM 18204</strain>
    </source>
</reference>
<comment type="caution">
    <text evidence="2">The sequence shown here is derived from an EMBL/GenBank/DDBJ whole genome shotgun (WGS) entry which is preliminary data.</text>
</comment>
<evidence type="ECO:0000313" key="2">
    <source>
        <dbReference type="EMBL" id="GAA4796605.1"/>
    </source>
</evidence>
<keyword evidence="3" id="KW-1185">Reference proteome</keyword>
<dbReference type="InterPro" id="IPR011009">
    <property type="entry name" value="Kinase-like_dom_sf"/>
</dbReference>
<dbReference type="Pfam" id="PF25816">
    <property type="entry name" value="RamC_N"/>
    <property type="match status" value="1"/>
</dbReference>
<dbReference type="Proteomes" id="UP001499959">
    <property type="component" value="Unassembled WGS sequence"/>
</dbReference>
<dbReference type="InterPro" id="IPR000719">
    <property type="entry name" value="Prot_kinase_dom"/>
</dbReference>
<dbReference type="Gene3D" id="3.30.200.20">
    <property type="entry name" value="Phosphorylase Kinase, domain 1"/>
    <property type="match status" value="1"/>
</dbReference>
<dbReference type="Gene3D" id="1.10.510.10">
    <property type="entry name" value="Transferase(Phosphotransferase) domain 1"/>
    <property type="match status" value="1"/>
</dbReference>
<dbReference type="Gene3D" id="1.50.10.20">
    <property type="match status" value="1"/>
</dbReference>
<dbReference type="Pfam" id="PF05147">
    <property type="entry name" value="LANC_like"/>
    <property type="match status" value="1"/>
</dbReference>
<dbReference type="SUPFAM" id="SSF56112">
    <property type="entry name" value="Protein kinase-like (PK-like)"/>
    <property type="match status" value="1"/>
</dbReference>
<feature type="domain" description="Protein kinase" evidence="1">
    <location>
        <begin position="231"/>
        <end position="504"/>
    </location>
</feature>
<accession>A0ABP9BNL1</accession>
<dbReference type="PANTHER" id="PTHR44167">
    <property type="entry name" value="OVARIAN-SPECIFIC SERINE/THREONINE-PROTEIN KINASE LOK-RELATED"/>
    <property type="match status" value="1"/>
</dbReference>
<evidence type="ECO:0000313" key="3">
    <source>
        <dbReference type="Proteomes" id="UP001499959"/>
    </source>
</evidence>
<name>A0ABP9BNL1_9GAMM</name>
<dbReference type="InterPro" id="IPR058053">
    <property type="entry name" value="RamC_C"/>
</dbReference>
<evidence type="ECO:0000259" key="1">
    <source>
        <dbReference type="PROSITE" id="PS50011"/>
    </source>
</evidence>
<sequence length="909" mass="100615">MEFVDHPRVAYTLFDGPFFESIDRYAPDPKYRDAVKALLPEGWKVQPRGFWTHCFAPDADFIAHGWKIHVSSRTENAIETLRHVTAVAVSTGVNFKFCSDRRMLRLSLNKNASRSQAGKFIAIFPRDQAEFEEVIERIHVATRHLDGPYVLTDRPYRDSEVVYYRYGEHRGEPRLNHYGQRVRGYRLDDGSWHADTREPKFRLPPGVQDPFSREQELAPPGDDGVLIKGRYRIRQALKFNANGGVYRGIDEATGAQVVIREERGALGALEQTSTEHGEGYSLHKEARILQRLAETGCVPGFVDLFKEWRHWFLVQEYIGAQTLWGDAIGYYLGRSGRTSAEAFEALRSSTIKLATGLQAVHAAGVVLRDLTRTNVLVTAQGDIKFIDFEFSHEVDDAGPWVPGGTSGYAAPEQIANETPSPSDDHYALGVLLLDMLTFSASGFDLNREGLYGRLGQNIDDLHLPQALNDIVAGLTHLDVAQRWDLQRAIDALNAIEPPPPLPLFHVGDDIPEVAPPSAALKSELRQMVEDIGAYLDDSVDFNRQDRLWPASSEVFTTNPINLKHGAAGPAFFQLQVRGSVDPAVLDWIAKRANPRDCPPGLFSGLAGVALLMSAAGRQDTAEAVMRVSNVPEMLYEAPGLYYGAAGWGLANLHLWQDIGNVRYLEQACGVGDWLLRTATEAEAGLHWAIEDVVSLGLGEGQSGIALFLTYLAAAADEPRYLQAAVRALDFDLAFGEEYGGLLLWQPTVDARPGDPRSPHTWYGSSGIGSACLRCYAATGESRFLETAQRCALSVASRFTNKIWQFEGASGFGEFLLDMAQFTGDQRYARIAYYQSEILLPHRIRRPKGVAFAGSDHFRICCEYSEGSSGIGLFVDRLLHDKPRLLMLDGLLKAGMPATAEDSRIAAVMV</sequence>
<gene>
    <name evidence="2" type="primary">lanKC</name>
    <name evidence="2" type="ORF">GCM10023307_23170</name>
</gene>
<dbReference type="SUPFAM" id="SSF158745">
    <property type="entry name" value="LanC-like"/>
    <property type="match status" value="1"/>
</dbReference>
<dbReference type="InterPro" id="IPR057929">
    <property type="entry name" value="RamC_N"/>
</dbReference>
<dbReference type="CDD" id="cd04791">
    <property type="entry name" value="LanC_SerThrkinase"/>
    <property type="match status" value="1"/>
</dbReference>
<proteinExistence type="predicted"/>
<organism evidence="2 3">
    <name type="scientific">Lysobacter hankyongensis</name>
    <dbReference type="NCBI Taxonomy" id="1176535"/>
    <lineage>
        <taxon>Bacteria</taxon>
        <taxon>Pseudomonadati</taxon>
        <taxon>Pseudomonadota</taxon>
        <taxon>Gammaproteobacteria</taxon>
        <taxon>Lysobacterales</taxon>
        <taxon>Lysobacteraceae</taxon>
        <taxon>Lysobacter</taxon>
    </lineage>
</organism>
<dbReference type="InterPro" id="IPR007822">
    <property type="entry name" value="LANC-like"/>
</dbReference>
<dbReference type="EMBL" id="BAABJE010000010">
    <property type="protein sequence ID" value="GAA4796605.1"/>
    <property type="molecule type" value="Genomic_DNA"/>
</dbReference>
<dbReference type="PANTHER" id="PTHR44167:SF25">
    <property type="entry name" value="PROTEIN KINASE DOMAIN CONTAINING PROTEIN"/>
    <property type="match status" value="1"/>
</dbReference>
<dbReference type="PROSITE" id="PS50011">
    <property type="entry name" value="PROTEIN_KINASE_DOM"/>
    <property type="match status" value="1"/>
</dbReference>
<dbReference type="Pfam" id="PF00069">
    <property type="entry name" value="Pkinase"/>
    <property type="match status" value="1"/>
</dbReference>
<dbReference type="SMART" id="SM01260">
    <property type="entry name" value="LANC_like"/>
    <property type="match status" value="1"/>
</dbReference>
<protein>
    <submittedName>
        <fullName evidence="2">Class III lanthionine synthetase LanKC</fullName>
    </submittedName>
</protein>